<accession>A0AA96DUC6</accession>
<dbReference type="RefSeq" id="WP_260944646.1">
    <property type="nucleotide sequence ID" value="NZ_CP128652.1"/>
</dbReference>
<dbReference type="InterPro" id="IPR010260">
    <property type="entry name" value="AlpA"/>
</dbReference>
<name>A0AA96DUC6_9BACT</name>
<protein>
    <submittedName>
        <fullName evidence="1">AlpA family phage regulatory protein</fullName>
    </submittedName>
</protein>
<sequence length="73" mass="8624">MEEKLLRIKGVKIHIPLPTSTIYAKIKALRFPQQYKYGGTACWKMSEIQEYIDKGEEYVHQKLLKQKELKKVS</sequence>
<dbReference type="EMBL" id="CP134856">
    <property type="protein sequence ID" value="WNL33778.1"/>
    <property type="molecule type" value="Genomic_DNA"/>
</dbReference>
<evidence type="ECO:0000313" key="1">
    <source>
        <dbReference type="EMBL" id="WNL33778.1"/>
    </source>
</evidence>
<reference evidence="1" key="1">
    <citation type="submission" date="2023-09" db="EMBL/GenBank/DDBJ databases">
        <title>Arcobacter tbilisiensis sp. nov. isolated from chicken meat in Tbilisi, Georgia.</title>
        <authorList>
            <person name="Matthias R."/>
            <person name="Zautner A.E."/>
        </authorList>
    </citation>
    <scope>NUCLEOTIDE SEQUENCE</scope>
    <source>
        <strain evidence="1">LEO 62</strain>
    </source>
</reference>
<dbReference type="Proteomes" id="UP001305220">
    <property type="component" value="Chromosome"/>
</dbReference>
<dbReference type="AlphaFoldDB" id="A0AA96DUC6"/>
<dbReference type="Pfam" id="PF05930">
    <property type="entry name" value="Phage_AlpA"/>
    <property type="match status" value="1"/>
</dbReference>
<gene>
    <name evidence="1" type="ORF">RMP68_09800</name>
</gene>
<organism evidence="1">
    <name type="scientific">Arcobacter cryaerophilus gv. pseudocryaerophilus</name>
    <dbReference type="NCBI Taxonomy" id="2933791"/>
    <lineage>
        <taxon>Bacteria</taxon>
        <taxon>Pseudomonadati</taxon>
        <taxon>Campylobacterota</taxon>
        <taxon>Epsilonproteobacteria</taxon>
        <taxon>Campylobacterales</taxon>
        <taxon>Arcobacteraceae</taxon>
        <taxon>Aliarcobacter</taxon>
    </lineage>
</organism>
<proteinExistence type="predicted"/>
<dbReference type="Gene3D" id="1.10.238.160">
    <property type="match status" value="1"/>
</dbReference>